<feature type="chain" id="PRO_5018536697" evidence="1">
    <location>
        <begin position="21"/>
        <end position="204"/>
    </location>
</feature>
<feature type="signal peptide" evidence="1">
    <location>
        <begin position="1"/>
        <end position="20"/>
    </location>
</feature>
<evidence type="ECO:0000256" key="1">
    <source>
        <dbReference type="SAM" id="SignalP"/>
    </source>
</evidence>
<evidence type="ECO:0000313" key="2">
    <source>
        <dbReference type="EMBL" id="RUQ72073.1"/>
    </source>
</evidence>
<comment type="caution">
    <text evidence="2">The sequence shown here is derived from an EMBL/GenBank/DDBJ whole genome shotgun (WGS) entry which is preliminary data.</text>
</comment>
<gene>
    <name evidence="2" type="ORF">EJ913_10910</name>
</gene>
<sequence>MSPRLTLPLLGLTCLTWALAAPPAATAAGRDPDWPCVQILVPTLSPGQIWAGDPVEGKEGAWRDVPGLEPVLKQALDRSADEDRTEAAIGRFADTLSAQRNEVLTVLFAAVFDALNRERGETIGAIQRYARQQHALLDRIDEGLTRLRELPQTSPEAEALAADIAWQRRILDERRRYQSAMCDQPVRLEQRLGRLARAIAAHLD</sequence>
<organism evidence="2 3">
    <name type="scientific">Azospirillum doebereinerae</name>
    <dbReference type="NCBI Taxonomy" id="92933"/>
    <lineage>
        <taxon>Bacteria</taxon>
        <taxon>Pseudomonadati</taxon>
        <taxon>Pseudomonadota</taxon>
        <taxon>Alphaproteobacteria</taxon>
        <taxon>Rhodospirillales</taxon>
        <taxon>Azospirillaceae</taxon>
        <taxon>Azospirillum</taxon>
    </lineage>
</organism>
<reference evidence="2 3" key="1">
    <citation type="submission" date="2018-12" db="EMBL/GenBank/DDBJ databases">
        <authorList>
            <person name="Yang Y."/>
        </authorList>
    </citation>
    <scope>NUCLEOTIDE SEQUENCE [LARGE SCALE GENOMIC DNA]</scope>
    <source>
        <strain evidence="2 3">GSF71</strain>
    </source>
</reference>
<dbReference type="Proteomes" id="UP000280346">
    <property type="component" value="Unassembled WGS sequence"/>
</dbReference>
<dbReference type="AlphaFoldDB" id="A0A3S0V6J7"/>
<name>A0A3S0V6J7_9PROT</name>
<dbReference type="RefSeq" id="WP_126997670.1">
    <property type="nucleotide sequence ID" value="NZ_JBNPXW010000005.1"/>
</dbReference>
<dbReference type="OrthoDB" id="6159094at2"/>
<proteinExistence type="predicted"/>
<dbReference type="EMBL" id="RZIJ01000007">
    <property type="protein sequence ID" value="RUQ72073.1"/>
    <property type="molecule type" value="Genomic_DNA"/>
</dbReference>
<keyword evidence="3" id="KW-1185">Reference proteome</keyword>
<protein>
    <submittedName>
        <fullName evidence="2">Uncharacterized protein</fullName>
    </submittedName>
</protein>
<accession>A0A3S0V6J7</accession>
<evidence type="ECO:0000313" key="3">
    <source>
        <dbReference type="Proteomes" id="UP000280346"/>
    </source>
</evidence>
<keyword evidence="1" id="KW-0732">Signal</keyword>